<proteinExistence type="predicted"/>
<feature type="signal peptide" evidence="3">
    <location>
        <begin position="1"/>
        <end position="20"/>
    </location>
</feature>
<comment type="caution">
    <text evidence="5">The sequence shown here is derived from an EMBL/GenBank/DDBJ whole genome shotgun (WGS) entry which is preliminary data.</text>
</comment>
<reference evidence="5" key="1">
    <citation type="submission" date="2020-06" db="EMBL/GenBank/DDBJ databases">
        <title>WGS assembly of Ceratodon purpureus strain R40.</title>
        <authorList>
            <person name="Carey S.B."/>
            <person name="Jenkins J."/>
            <person name="Shu S."/>
            <person name="Lovell J.T."/>
            <person name="Sreedasyam A."/>
            <person name="Maumus F."/>
            <person name="Tiley G.P."/>
            <person name="Fernandez-Pozo N."/>
            <person name="Barry K."/>
            <person name="Chen C."/>
            <person name="Wang M."/>
            <person name="Lipzen A."/>
            <person name="Daum C."/>
            <person name="Saski C.A."/>
            <person name="Payton A.C."/>
            <person name="Mcbreen J.C."/>
            <person name="Conrad R.E."/>
            <person name="Kollar L.M."/>
            <person name="Olsson S."/>
            <person name="Huttunen S."/>
            <person name="Landis J.B."/>
            <person name="Wickett N.J."/>
            <person name="Johnson M.G."/>
            <person name="Rensing S.A."/>
            <person name="Grimwood J."/>
            <person name="Schmutz J."/>
            <person name="Mcdaniel S.F."/>
        </authorList>
    </citation>
    <scope>NUCLEOTIDE SEQUENCE</scope>
    <source>
        <strain evidence="5">R40</strain>
    </source>
</reference>
<dbReference type="Gene3D" id="2.60.120.430">
    <property type="entry name" value="Galactose-binding lectin"/>
    <property type="match status" value="2"/>
</dbReference>
<evidence type="ECO:0000313" key="6">
    <source>
        <dbReference type="Proteomes" id="UP000822688"/>
    </source>
</evidence>
<dbReference type="AlphaFoldDB" id="A0A8T0GPU0"/>
<dbReference type="SUPFAM" id="SSF52058">
    <property type="entry name" value="L domain-like"/>
    <property type="match status" value="1"/>
</dbReference>
<name>A0A8T0GPU0_CERPU</name>
<dbReference type="InterPro" id="IPR001611">
    <property type="entry name" value="Leu-rich_rpt"/>
</dbReference>
<feature type="transmembrane region" description="Helical" evidence="2">
    <location>
        <begin position="549"/>
        <end position="570"/>
    </location>
</feature>
<dbReference type="Proteomes" id="UP000822688">
    <property type="component" value="Chromosome 10"/>
</dbReference>
<protein>
    <recommendedName>
        <fullName evidence="4">Malectin-like domain-containing protein</fullName>
    </recommendedName>
</protein>
<dbReference type="Pfam" id="PF12819">
    <property type="entry name" value="Malectin_like"/>
    <property type="match status" value="1"/>
</dbReference>
<keyword evidence="3" id="KW-0732">Signal</keyword>
<evidence type="ECO:0000259" key="4">
    <source>
        <dbReference type="Pfam" id="PF12819"/>
    </source>
</evidence>
<dbReference type="Pfam" id="PF00560">
    <property type="entry name" value="LRR_1"/>
    <property type="match status" value="3"/>
</dbReference>
<dbReference type="InterPro" id="IPR032675">
    <property type="entry name" value="LRR_dom_sf"/>
</dbReference>
<dbReference type="InterPro" id="IPR024788">
    <property type="entry name" value="Malectin-like_Carb-bd_dom"/>
</dbReference>
<dbReference type="PANTHER" id="PTHR45631:SF191">
    <property type="entry name" value="DI-GLUCOSE BINDING PROTEIN WITH LEUCINE-RICH REPEAT DOMAIN-CONTAINING PROTEIN"/>
    <property type="match status" value="1"/>
</dbReference>
<keyword evidence="2" id="KW-0472">Membrane</keyword>
<dbReference type="PANTHER" id="PTHR45631">
    <property type="entry name" value="OS07G0107800 PROTEIN-RELATED"/>
    <property type="match status" value="1"/>
</dbReference>
<gene>
    <name evidence="5" type="ORF">KC19_10G164700</name>
</gene>
<comment type="subcellular location">
    <subcellularLocation>
        <location evidence="1">Membrane</location>
        <topology evidence="1">Single-pass membrane protein</topology>
    </subcellularLocation>
</comment>
<keyword evidence="6" id="KW-1185">Reference proteome</keyword>
<feature type="domain" description="Malectin-like" evidence="4">
    <location>
        <begin position="29"/>
        <end position="358"/>
    </location>
</feature>
<evidence type="ECO:0000256" key="2">
    <source>
        <dbReference type="SAM" id="Phobius"/>
    </source>
</evidence>
<evidence type="ECO:0000313" key="5">
    <source>
        <dbReference type="EMBL" id="KAG0560234.1"/>
    </source>
</evidence>
<dbReference type="Gene3D" id="3.80.10.10">
    <property type="entry name" value="Ribonuclease Inhibitor"/>
    <property type="match status" value="1"/>
</dbReference>
<accession>A0A8T0GPU0</accession>
<keyword evidence="2" id="KW-0812">Transmembrane</keyword>
<evidence type="ECO:0000256" key="1">
    <source>
        <dbReference type="ARBA" id="ARBA00004167"/>
    </source>
</evidence>
<keyword evidence="2" id="KW-1133">Transmembrane helix</keyword>
<dbReference type="GO" id="GO:0016020">
    <property type="term" value="C:membrane"/>
    <property type="evidence" value="ECO:0007669"/>
    <property type="project" value="UniProtKB-SubCell"/>
</dbReference>
<evidence type="ECO:0000256" key="3">
    <source>
        <dbReference type="SAM" id="SignalP"/>
    </source>
</evidence>
<dbReference type="EMBL" id="CM026431">
    <property type="protein sequence ID" value="KAG0560234.1"/>
    <property type="molecule type" value="Genomic_DNA"/>
</dbReference>
<organism evidence="5 6">
    <name type="scientific">Ceratodon purpureus</name>
    <name type="common">Fire moss</name>
    <name type="synonym">Dicranum purpureum</name>
    <dbReference type="NCBI Taxonomy" id="3225"/>
    <lineage>
        <taxon>Eukaryota</taxon>
        <taxon>Viridiplantae</taxon>
        <taxon>Streptophyta</taxon>
        <taxon>Embryophyta</taxon>
        <taxon>Bryophyta</taxon>
        <taxon>Bryophytina</taxon>
        <taxon>Bryopsida</taxon>
        <taxon>Dicranidae</taxon>
        <taxon>Pseudoditrichales</taxon>
        <taxon>Ditrichaceae</taxon>
        <taxon>Ceratodon</taxon>
    </lineage>
</organism>
<feature type="chain" id="PRO_5035813725" description="Malectin-like domain-containing protein" evidence="3">
    <location>
        <begin position="21"/>
        <end position="629"/>
    </location>
</feature>
<sequence>MARFVLVGLCLLGFLHSSLAISGGYHVAIDCGGYRNFSNNVSQTWLADNYFSGGAVANVSTPQNFRAEQERSLRYFPISEGKKNCYEIGVPVGRYMIQMFFAYNNYDNLTHSPSFDVSVEGTVVFSWRYPWADETDNYGAYSDLYAFIHDGSATICFYSIGTDAPVIGSLELLQVDEASYMSNSTGQSVIVANYGRITAGDVSFGPGFDNVTDQGGRSWEVDDEYTNNLKQFYSTSQAIAGANVAPDYWPARLYQTCRYVVQPGIPIIYNYLVDAKLDYQVWFHFAEIDPNVTAAGQRVFNVSINNVVVLSGLDLFQRVGANTAFDFLYTVRNLTGGNLVISFIPQVGSPVICGLEVLAILKADIATNITEAAAMHALKTALNVPARMGWNGDPCAPTEWDAWEGVTCNLAADGASLVITHMNIAEQGLTGLLPAQITDLSHLISLNASSNKIAGTLPDNFGASSLVSLDLSFNALEGPIPISLGSSRMQHLRLDNNRLSGPVPESIYAIGVHGGYINLAGNQGLCGVPSLPDCPYKWKKGGMSPAAKAVLVIGVLLAAAILVGGAYYYIQRRNAQEDYNFNLPHQLVERTKWYQQHKMTRQADPEGVSMIQSSNANRFGFSSNIAAKD</sequence>